<dbReference type="InterPro" id="IPR006483">
    <property type="entry name" value="CRISPR-assoc_Cas3_HD"/>
</dbReference>
<evidence type="ECO:0000256" key="8">
    <source>
        <dbReference type="ARBA" id="ARBA00022840"/>
    </source>
</evidence>
<keyword evidence="9" id="KW-0051">Antiviral defense</keyword>
<dbReference type="NCBIfam" id="TIGR01587">
    <property type="entry name" value="cas3_core"/>
    <property type="match status" value="1"/>
</dbReference>
<dbReference type="Gene3D" id="3.40.50.300">
    <property type="entry name" value="P-loop containing nucleotide triphosphate hydrolases"/>
    <property type="match status" value="2"/>
</dbReference>
<keyword evidence="3" id="KW-0540">Nuclease</keyword>
<dbReference type="SUPFAM" id="SSF52540">
    <property type="entry name" value="P-loop containing nucleoside triphosphate hydrolases"/>
    <property type="match status" value="1"/>
</dbReference>
<dbReference type="InterPro" id="IPR050547">
    <property type="entry name" value="DEAD_box_RNA_helicases"/>
</dbReference>
<dbReference type="CDD" id="cd09641">
    <property type="entry name" value="Cas3''_I"/>
    <property type="match status" value="1"/>
</dbReference>
<dbReference type="SMART" id="SM00487">
    <property type="entry name" value="DEXDc"/>
    <property type="match status" value="1"/>
</dbReference>
<dbReference type="EMBL" id="LAPT01000062">
    <property type="protein sequence ID" value="PXF30801.1"/>
    <property type="molecule type" value="Genomic_DNA"/>
</dbReference>
<evidence type="ECO:0000256" key="6">
    <source>
        <dbReference type="ARBA" id="ARBA00022801"/>
    </source>
</evidence>
<dbReference type="InterPro" id="IPR014001">
    <property type="entry name" value="Helicase_ATP-bd"/>
</dbReference>
<keyword evidence="12" id="KW-1185">Reference proteome</keyword>
<name>A0ABX5LZS6_9GAMM</name>
<evidence type="ECO:0000256" key="4">
    <source>
        <dbReference type="ARBA" id="ARBA00022723"/>
    </source>
</evidence>
<evidence type="ECO:0000256" key="2">
    <source>
        <dbReference type="ARBA" id="ARBA00009046"/>
    </source>
</evidence>
<dbReference type="Pfam" id="PF18019">
    <property type="entry name" value="Cas3_HD"/>
    <property type="match status" value="1"/>
</dbReference>
<dbReference type="InterPro" id="IPR006474">
    <property type="entry name" value="Helicase_Cas3_CRISPR-ass_core"/>
</dbReference>
<evidence type="ECO:0000259" key="10">
    <source>
        <dbReference type="PROSITE" id="PS51643"/>
    </source>
</evidence>
<dbReference type="InterPro" id="IPR011545">
    <property type="entry name" value="DEAD/DEAH_box_helicase_dom"/>
</dbReference>
<evidence type="ECO:0000256" key="3">
    <source>
        <dbReference type="ARBA" id="ARBA00022722"/>
    </source>
</evidence>
<dbReference type="PROSITE" id="PS51643">
    <property type="entry name" value="HD_CAS3"/>
    <property type="match status" value="1"/>
</dbReference>
<keyword evidence="8" id="KW-0067">ATP-binding</keyword>
<dbReference type="PANTHER" id="PTHR47963:SF9">
    <property type="entry name" value="CRISPR-ASSOCIATED ENDONUCLEASE_HELICASE CAS3"/>
    <property type="match status" value="1"/>
</dbReference>
<dbReference type="InterPro" id="IPR038257">
    <property type="entry name" value="CRISPR-assoc_Cas3_HD_sf"/>
</dbReference>
<comment type="similarity">
    <text evidence="2">In the central section; belongs to the CRISPR-associated helicase Cas3 family.</text>
</comment>
<keyword evidence="6" id="KW-0378">Hydrolase</keyword>
<dbReference type="InterPro" id="IPR054712">
    <property type="entry name" value="Cas3-like_dom"/>
</dbReference>
<evidence type="ECO:0000313" key="11">
    <source>
        <dbReference type="EMBL" id="PXF30801.1"/>
    </source>
</evidence>
<sequence>MAAIFNYWGKAHQSDEQGGEPYHLLPYHCLDVAACGWVLLSDEYPWGQRLAAELGISAEQLRRLFVFFLCLHDLGKFARAFQGLRPDILQTLANAPANYAYTTVRHDSLGYQLWRSRDKGIQELLAELLAVPVEQVRTSNQLDSWFEIVTGHHGQPPVIQSISLPSYFHPDDTDAVRSFVRQMWQRWLLPEDAALLLDKRLGKKLKACSWQLAGMAVLADWQGSNQTFFPYCKTPLSLQHYWDKCALPAAYNAVRQAGITPARAEPFVGIEQLFPFIQSPTPLQHHAIQVAIPPEPQLFILEDVTGAGKTEAAMVLVHRLISAGLADGLYVGLPTMATANAMYHRMSQCYQRLYRAEQQPSLVLAHGARHLSEDFMQSVGAQPKDISYLQDEQSASAYCNSWLADSRKKALLADIGVGTIDQALLAVLPARHQSLRLLGLGRKVLLVDEVHAYDAYMQTLLACLLEAHARQGGSAILLSATLPQQMKNKLVASYARGCALPVPALSEVAYPLATHFPAGQGEQEVPLATRKEVQRVVQVQRLDDEAAVHALILDSVRQGKCVCWIRNTVDNARQSYQQLQLLVQQQAGSADRVHLFHSRFAMIDRQRIENAVLEWFGNRSTEQQRAGRVLVSTQVVEQSLDLDFDVLISDLAPIDLLLQRAGRLHRHVRDRHGNRLHTPSADQRGPAVFYVLAPSPDPQADERWLQQQSGSLAVYQDLGQLWRSARVLFEQGCYRMPDDARRLIESVYSPHAAIETPDAVEHASSEAEGKRRSQASMGVFNQLRLEQGYSRKSSDGWDEEVNIPTRLSDKTCSVVLVIQDEAGLWHPYAGQLAHGWELSALQMRDTLWQEAEKAIPADLKTQMEQLRDAHPVLKWYRLMPLVGELATWYDAGCGWTANKGETR</sequence>
<evidence type="ECO:0000256" key="1">
    <source>
        <dbReference type="ARBA" id="ARBA00006847"/>
    </source>
</evidence>
<dbReference type="Pfam" id="PF22590">
    <property type="entry name" value="Cas3-like_C_2"/>
    <property type="match status" value="1"/>
</dbReference>
<keyword evidence="7" id="KW-0347">Helicase</keyword>
<protein>
    <recommendedName>
        <fullName evidence="10">HD Cas3-type domain-containing protein</fullName>
    </recommendedName>
</protein>
<proteinExistence type="inferred from homology"/>
<keyword evidence="4" id="KW-0479">Metal-binding</keyword>
<dbReference type="Pfam" id="PF00270">
    <property type="entry name" value="DEAD"/>
    <property type="match status" value="1"/>
</dbReference>
<evidence type="ECO:0000313" key="12">
    <source>
        <dbReference type="Proteomes" id="UP000248090"/>
    </source>
</evidence>
<comment type="caution">
    <text evidence="11">The sequence shown here is derived from an EMBL/GenBank/DDBJ whole genome shotgun (WGS) entry which is preliminary data.</text>
</comment>
<evidence type="ECO:0000256" key="9">
    <source>
        <dbReference type="ARBA" id="ARBA00023118"/>
    </source>
</evidence>
<organism evidence="11 12">
    <name type="scientific">Pokkaliibacter plantistimulans</name>
    <dbReference type="NCBI Taxonomy" id="1635171"/>
    <lineage>
        <taxon>Bacteria</taxon>
        <taxon>Pseudomonadati</taxon>
        <taxon>Pseudomonadota</taxon>
        <taxon>Gammaproteobacteria</taxon>
        <taxon>Oceanospirillales</taxon>
        <taxon>Balneatrichaceae</taxon>
        <taxon>Pokkaliibacter</taxon>
    </lineage>
</organism>
<gene>
    <name evidence="11" type="ORF">WH50_13065</name>
</gene>
<dbReference type="InterPro" id="IPR027417">
    <property type="entry name" value="P-loop_NTPase"/>
</dbReference>
<dbReference type="Gene3D" id="1.10.3210.30">
    <property type="match status" value="1"/>
</dbReference>
<accession>A0ABX5LZS6</accession>
<comment type="similarity">
    <text evidence="1">In the N-terminal section; belongs to the CRISPR-associated nuclease Cas3-HD family.</text>
</comment>
<dbReference type="Proteomes" id="UP000248090">
    <property type="component" value="Unassembled WGS sequence"/>
</dbReference>
<feature type="domain" description="HD Cas3-type" evidence="10">
    <location>
        <begin position="18"/>
        <end position="222"/>
    </location>
</feature>
<keyword evidence="5" id="KW-0547">Nucleotide-binding</keyword>
<reference evidence="11 12" key="1">
    <citation type="submission" date="2015-03" db="EMBL/GenBank/DDBJ databases">
        <authorList>
            <person name="Krishnan R."/>
            <person name="Midha S."/>
            <person name="Patil P.B."/>
            <person name="Rameshkumar N."/>
        </authorList>
    </citation>
    <scope>NUCLEOTIDE SEQUENCE [LARGE SCALE GENOMIC DNA]</scope>
    <source>
        <strain evidence="11 12">L1E11</strain>
    </source>
</reference>
<evidence type="ECO:0000256" key="5">
    <source>
        <dbReference type="ARBA" id="ARBA00022741"/>
    </source>
</evidence>
<dbReference type="RefSeq" id="WP_110187725.1">
    <property type="nucleotide sequence ID" value="NZ_CP177354.1"/>
</dbReference>
<dbReference type="PANTHER" id="PTHR47963">
    <property type="entry name" value="DEAD-BOX ATP-DEPENDENT RNA HELICASE 47, MITOCHONDRIAL"/>
    <property type="match status" value="1"/>
</dbReference>
<dbReference type="NCBIfam" id="TIGR01596">
    <property type="entry name" value="cas3_HD"/>
    <property type="match status" value="1"/>
</dbReference>
<evidence type="ECO:0000256" key="7">
    <source>
        <dbReference type="ARBA" id="ARBA00022806"/>
    </source>
</evidence>